<accession>A0A7K0DLI7</accession>
<dbReference type="InterPro" id="IPR004360">
    <property type="entry name" value="Glyas_Fos-R_dOase_dom"/>
</dbReference>
<sequence length="138" mass="14959">MHLTQIRLIVSDFTGTAAYYREVIGLRPQFDTVAPPYVAFEPEHGSALSLHDRADLDAVLGGVLRPGSGADSALIVLRVDDLDRYLTEVTGRGAEICTGPVVFGGRIRSAYLRDPEGNLLEIQQWLVTRSGEPVPPAS</sequence>
<dbReference type="PROSITE" id="PS51819">
    <property type="entry name" value="VOC"/>
    <property type="match status" value="1"/>
</dbReference>
<dbReference type="EMBL" id="WEGI01000004">
    <property type="protein sequence ID" value="MQY26635.1"/>
    <property type="molecule type" value="Genomic_DNA"/>
</dbReference>
<proteinExistence type="predicted"/>
<organism evidence="2 3">
    <name type="scientific">Nocardia aurantia</name>
    <dbReference type="NCBI Taxonomy" id="2585199"/>
    <lineage>
        <taxon>Bacteria</taxon>
        <taxon>Bacillati</taxon>
        <taxon>Actinomycetota</taxon>
        <taxon>Actinomycetes</taxon>
        <taxon>Mycobacteriales</taxon>
        <taxon>Nocardiaceae</taxon>
        <taxon>Nocardia</taxon>
    </lineage>
</organism>
<keyword evidence="3" id="KW-1185">Reference proteome</keyword>
<comment type="caution">
    <text evidence="2">The sequence shown here is derived from an EMBL/GenBank/DDBJ whole genome shotgun (WGS) entry which is preliminary data.</text>
</comment>
<name>A0A7K0DLI7_9NOCA</name>
<dbReference type="SUPFAM" id="SSF54593">
    <property type="entry name" value="Glyoxalase/Bleomycin resistance protein/Dihydroxybiphenyl dioxygenase"/>
    <property type="match status" value="1"/>
</dbReference>
<gene>
    <name evidence="2" type="ORF">NRB56_22060</name>
</gene>
<evidence type="ECO:0000313" key="2">
    <source>
        <dbReference type="EMBL" id="MQY26635.1"/>
    </source>
</evidence>
<dbReference type="InterPro" id="IPR037523">
    <property type="entry name" value="VOC_core"/>
</dbReference>
<evidence type="ECO:0000313" key="3">
    <source>
        <dbReference type="Proteomes" id="UP000431401"/>
    </source>
</evidence>
<feature type="domain" description="VOC" evidence="1">
    <location>
        <begin position="2"/>
        <end position="125"/>
    </location>
</feature>
<protein>
    <recommendedName>
        <fullName evidence="1">VOC domain-containing protein</fullName>
    </recommendedName>
</protein>
<dbReference type="Gene3D" id="3.10.180.10">
    <property type="entry name" value="2,3-Dihydroxybiphenyl 1,2-Dioxygenase, domain 1"/>
    <property type="match status" value="1"/>
</dbReference>
<dbReference type="InterPro" id="IPR029068">
    <property type="entry name" value="Glyas_Bleomycin-R_OHBP_Dase"/>
</dbReference>
<reference evidence="2 3" key="1">
    <citation type="submission" date="2019-10" db="EMBL/GenBank/DDBJ databases">
        <title>Nocardia macrotermitis sp. nov. and Nocardia aurantia sp. nov., isolated from the gut of fungus growing-termite Macrotermes natalensis.</title>
        <authorList>
            <person name="Benndorf R."/>
            <person name="Schwitalla J."/>
            <person name="Martin K."/>
            <person name="De Beer W."/>
            <person name="Kaster A.-K."/>
            <person name="Vollmers J."/>
            <person name="Poulsen M."/>
            <person name="Beemelmanns C."/>
        </authorList>
    </citation>
    <scope>NUCLEOTIDE SEQUENCE [LARGE SCALE GENOMIC DNA]</scope>
    <source>
        <strain evidence="2 3">RB56</strain>
    </source>
</reference>
<dbReference type="Pfam" id="PF00903">
    <property type="entry name" value="Glyoxalase"/>
    <property type="match status" value="1"/>
</dbReference>
<evidence type="ECO:0000259" key="1">
    <source>
        <dbReference type="PROSITE" id="PS51819"/>
    </source>
</evidence>
<dbReference type="AlphaFoldDB" id="A0A7K0DLI7"/>
<dbReference type="Proteomes" id="UP000431401">
    <property type="component" value="Unassembled WGS sequence"/>
</dbReference>